<evidence type="ECO:0000259" key="6">
    <source>
        <dbReference type="PROSITE" id="PS50977"/>
    </source>
</evidence>
<dbReference type="Proteomes" id="UP000295302">
    <property type="component" value="Unassembled WGS sequence"/>
</dbReference>
<keyword evidence="2 4" id="KW-0238">DNA-binding</keyword>
<evidence type="ECO:0000256" key="4">
    <source>
        <dbReference type="PROSITE-ProRule" id="PRU00335"/>
    </source>
</evidence>
<evidence type="ECO:0000313" key="7">
    <source>
        <dbReference type="EMBL" id="TDD40941.1"/>
    </source>
</evidence>
<evidence type="ECO:0000256" key="2">
    <source>
        <dbReference type="ARBA" id="ARBA00023125"/>
    </source>
</evidence>
<evidence type="ECO:0000256" key="1">
    <source>
        <dbReference type="ARBA" id="ARBA00023015"/>
    </source>
</evidence>
<dbReference type="InterPro" id="IPR009057">
    <property type="entry name" value="Homeodomain-like_sf"/>
</dbReference>
<dbReference type="SUPFAM" id="SSF46689">
    <property type="entry name" value="Homeodomain-like"/>
    <property type="match status" value="1"/>
</dbReference>
<feature type="compositionally biased region" description="Gly residues" evidence="5">
    <location>
        <begin position="208"/>
        <end position="221"/>
    </location>
</feature>
<name>A0A4R4Y8W5_9ACTN</name>
<dbReference type="PANTHER" id="PTHR30055:SF234">
    <property type="entry name" value="HTH-TYPE TRANSCRIPTIONAL REGULATOR BETI"/>
    <property type="match status" value="1"/>
</dbReference>
<dbReference type="OrthoDB" id="155497at2"/>
<evidence type="ECO:0000256" key="3">
    <source>
        <dbReference type="ARBA" id="ARBA00023163"/>
    </source>
</evidence>
<dbReference type="InterPro" id="IPR050109">
    <property type="entry name" value="HTH-type_TetR-like_transc_reg"/>
</dbReference>
<organism evidence="7 8">
    <name type="scientific">Nonomuraea terrae</name>
    <dbReference type="NCBI Taxonomy" id="2530383"/>
    <lineage>
        <taxon>Bacteria</taxon>
        <taxon>Bacillati</taxon>
        <taxon>Actinomycetota</taxon>
        <taxon>Actinomycetes</taxon>
        <taxon>Streptosporangiales</taxon>
        <taxon>Streptosporangiaceae</taxon>
        <taxon>Nonomuraea</taxon>
    </lineage>
</organism>
<reference evidence="7 8" key="1">
    <citation type="submission" date="2019-03" db="EMBL/GenBank/DDBJ databases">
        <title>Draft genome sequences of novel Actinobacteria.</title>
        <authorList>
            <person name="Sahin N."/>
            <person name="Ay H."/>
            <person name="Saygin H."/>
        </authorList>
    </citation>
    <scope>NUCLEOTIDE SEQUENCE [LARGE SCALE GENOMIC DNA]</scope>
    <source>
        <strain evidence="7 8">CH32</strain>
    </source>
</reference>
<feature type="domain" description="HTH tetR-type" evidence="6">
    <location>
        <begin position="11"/>
        <end position="71"/>
    </location>
</feature>
<dbReference type="AlphaFoldDB" id="A0A4R4Y8W5"/>
<evidence type="ECO:0000256" key="5">
    <source>
        <dbReference type="SAM" id="MobiDB-lite"/>
    </source>
</evidence>
<accession>A0A4R4Y8W5</accession>
<dbReference type="RefSeq" id="WP_132618972.1">
    <property type="nucleotide sequence ID" value="NZ_SMKQ01000151.1"/>
</dbReference>
<dbReference type="PROSITE" id="PS50977">
    <property type="entry name" value="HTH_TETR_2"/>
    <property type="match status" value="1"/>
</dbReference>
<evidence type="ECO:0000313" key="8">
    <source>
        <dbReference type="Proteomes" id="UP000295302"/>
    </source>
</evidence>
<dbReference type="PRINTS" id="PR00455">
    <property type="entry name" value="HTHTETR"/>
</dbReference>
<dbReference type="Pfam" id="PF00440">
    <property type="entry name" value="TetR_N"/>
    <property type="match status" value="1"/>
</dbReference>
<dbReference type="GO" id="GO:0003700">
    <property type="term" value="F:DNA-binding transcription factor activity"/>
    <property type="evidence" value="ECO:0007669"/>
    <property type="project" value="TreeGrafter"/>
</dbReference>
<comment type="caution">
    <text evidence="7">The sequence shown here is derived from an EMBL/GenBank/DDBJ whole genome shotgun (WGS) entry which is preliminary data.</text>
</comment>
<protein>
    <submittedName>
        <fullName evidence="7">TetR family transcriptional regulator</fullName>
    </submittedName>
</protein>
<proteinExistence type="predicted"/>
<keyword evidence="1" id="KW-0805">Transcription regulation</keyword>
<dbReference type="Gene3D" id="1.10.357.10">
    <property type="entry name" value="Tetracycline Repressor, domain 2"/>
    <property type="match status" value="1"/>
</dbReference>
<feature type="compositionally biased region" description="Basic and acidic residues" evidence="5">
    <location>
        <begin position="223"/>
        <end position="234"/>
    </location>
</feature>
<keyword evidence="8" id="KW-1185">Reference proteome</keyword>
<dbReference type="Gene3D" id="1.10.10.60">
    <property type="entry name" value="Homeodomain-like"/>
    <property type="match status" value="1"/>
</dbReference>
<dbReference type="PANTHER" id="PTHR30055">
    <property type="entry name" value="HTH-TYPE TRANSCRIPTIONAL REGULATOR RUTR"/>
    <property type="match status" value="1"/>
</dbReference>
<dbReference type="GO" id="GO:0000976">
    <property type="term" value="F:transcription cis-regulatory region binding"/>
    <property type="evidence" value="ECO:0007669"/>
    <property type="project" value="TreeGrafter"/>
</dbReference>
<keyword evidence="3" id="KW-0804">Transcription</keyword>
<gene>
    <name evidence="7" type="ORF">E1286_33595</name>
</gene>
<feature type="DNA-binding region" description="H-T-H motif" evidence="4">
    <location>
        <begin position="34"/>
        <end position="53"/>
    </location>
</feature>
<feature type="region of interest" description="Disordered" evidence="5">
    <location>
        <begin position="208"/>
        <end position="234"/>
    </location>
</feature>
<sequence>MAEGLRERKKRETRQRIADMAMGLFMARGFDNVTVAEVARAADVSVNTVFNYFTTKEDLFADRHDVAVDLPVRVLRERARGESAVAAFRRDFLDAIGTRDWRHGLNPGADVFARIVDDSPSLVARMRVLQEERETALARALADELDADPDDLTPRLAAAHILTTTRALTDYALRRQLAGEPWESVEPGLRAAAERAFELLERGLGALGELGELGEGPGEQGEGQDHDREAKSQA</sequence>
<dbReference type="EMBL" id="SMKQ01000151">
    <property type="protein sequence ID" value="TDD40941.1"/>
    <property type="molecule type" value="Genomic_DNA"/>
</dbReference>
<dbReference type="InterPro" id="IPR001647">
    <property type="entry name" value="HTH_TetR"/>
</dbReference>